<dbReference type="InterPro" id="IPR029044">
    <property type="entry name" value="Nucleotide-diphossugar_trans"/>
</dbReference>
<protein>
    <submittedName>
        <fullName evidence="9">Transferase hexapeptide (Six repeat-containing protein)</fullName>
    </submittedName>
</protein>
<evidence type="ECO:0000256" key="1">
    <source>
        <dbReference type="ARBA" id="ARBA00022679"/>
    </source>
</evidence>
<accession>A0A1I0MQM8</accession>
<gene>
    <name evidence="9" type="ORF">SAMN04487945_0288</name>
</gene>
<evidence type="ECO:0000313" key="9">
    <source>
        <dbReference type="EMBL" id="SEV90857.1"/>
    </source>
</evidence>
<keyword evidence="1 9" id="KW-0808">Transferase</keyword>
<dbReference type="Pfam" id="PF25087">
    <property type="entry name" value="GMPPB_C"/>
    <property type="match status" value="1"/>
</dbReference>
<evidence type="ECO:0000256" key="5">
    <source>
        <dbReference type="ARBA" id="ARBA00048247"/>
    </source>
</evidence>
<evidence type="ECO:0000256" key="7">
    <source>
        <dbReference type="SAM" id="MobiDB-lite"/>
    </source>
</evidence>
<dbReference type="PANTHER" id="PTHR43584">
    <property type="entry name" value="NUCLEOTIDYL TRANSFERASE"/>
    <property type="match status" value="1"/>
</dbReference>
<dbReference type="Proteomes" id="UP000198518">
    <property type="component" value="Unassembled WGS sequence"/>
</dbReference>
<reference evidence="9 10" key="1">
    <citation type="submission" date="2016-10" db="EMBL/GenBank/DDBJ databases">
        <authorList>
            <person name="de Groot N.N."/>
        </authorList>
    </citation>
    <scope>NUCLEOTIDE SEQUENCE [LARGE SCALE GENOMIC DNA]</scope>
    <source>
        <strain evidence="9 10">CGMCC 1.5337</strain>
    </source>
</reference>
<dbReference type="SUPFAM" id="SSF53448">
    <property type="entry name" value="Nucleotide-diphospho-sugar transferases"/>
    <property type="match status" value="1"/>
</dbReference>
<name>A0A1I0MQM8_9EURY</name>
<evidence type="ECO:0000313" key="10">
    <source>
        <dbReference type="Proteomes" id="UP000198518"/>
    </source>
</evidence>
<dbReference type="InterPro" id="IPR056729">
    <property type="entry name" value="GMPPB_C"/>
</dbReference>
<dbReference type="Gene3D" id="2.160.10.10">
    <property type="entry name" value="Hexapeptide repeat proteins"/>
    <property type="match status" value="1"/>
</dbReference>
<dbReference type="AlphaFoldDB" id="A0A1I0MQM8"/>
<evidence type="ECO:0000256" key="3">
    <source>
        <dbReference type="ARBA" id="ARBA00023268"/>
    </source>
</evidence>
<feature type="region of interest" description="Disordered" evidence="7">
    <location>
        <begin position="330"/>
        <end position="352"/>
    </location>
</feature>
<keyword evidence="3" id="KW-0511">Multifunctional enzyme</keyword>
<dbReference type="GO" id="GO:0019134">
    <property type="term" value="F:glucosamine-1-phosphate N-acetyltransferase activity"/>
    <property type="evidence" value="ECO:0007669"/>
    <property type="project" value="UniProtKB-EC"/>
</dbReference>
<dbReference type="InterPro" id="IPR050065">
    <property type="entry name" value="GlmU-like"/>
</dbReference>
<organism evidence="9 10">
    <name type="scientific">Halobacterium jilantaiense</name>
    <dbReference type="NCBI Taxonomy" id="355548"/>
    <lineage>
        <taxon>Archaea</taxon>
        <taxon>Methanobacteriati</taxon>
        <taxon>Methanobacteriota</taxon>
        <taxon>Stenosarchaea group</taxon>
        <taxon>Halobacteria</taxon>
        <taxon>Halobacteriales</taxon>
        <taxon>Halobacteriaceae</taxon>
        <taxon>Halobacterium</taxon>
    </lineage>
</organism>
<evidence type="ECO:0000256" key="4">
    <source>
        <dbReference type="ARBA" id="ARBA00023315"/>
    </source>
</evidence>
<keyword evidence="10" id="KW-1185">Reference proteome</keyword>
<comment type="catalytic activity">
    <reaction evidence="6">
        <text>N-acetyl-alpha-D-glucosamine 1-phosphate + UTP + H(+) = UDP-N-acetyl-alpha-D-glucosamine + diphosphate</text>
        <dbReference type="Rhea" id="RHEA:13509"/>
        <dbReference type="ChEBI" id="CHEBI:15378"/>
        <dbReference type="ChEBI" id="CHEBI:33019"/>
        <dbReference type="ChEBI" id="CHEBI:46398"/>
        <dbReference type="ChEBI" id="CHEBI:57705"/>
        <dbReference type="ChEBI" id="CHEBI:57776"/>
        <dbReference type="EC" id="2.7.7.23"/>
    </reaction>
</comment>
<dbReference type="STRING" id="355548.SAMN04487945_0288"/>
<dbReference type="EMBL" id="FOJA01000001">
    <property type="protein sequence ID" value="SEV90857.1"/>
    <property type="molecule type" value="Genomic_DNA"/>
</dbReference>
<feature type="domain" description="Mannose-1-phosphate guanyltransferase C-terminal" evidence="8">
    <location>
        <begin position="214"/>
        <end position="295"/>
    </location>
</feature>
<comment type="catalytic activity">
    <reaction evidence="5">
        <text>alpha-D-glucosamine 1-phosphate + acetyl-CoA = N-acetyl-alpha-D-glucosamine 1-phosphate + CoA + H(+)</text>
        <dbReference type="Rhea" id="RHEA:13725"/>
        <dbReference type="ChEBI" id="CHEBI:15378"/>
        <dbReference type="ChEBI" id="CHEBI:57287"/>
        <dbReference type="ChEBI" id="CHEBI:57288"/>
        <dbReference type="ChEBI" id="CHEBI:57776"/>
        <dbReference type="ChEBI" id="CHEBI:58516"/>
        <dbReference type="EC" id="2.3.1.157"/>
    </reaction>
</comment>
<feature type="compositionally biased region" description="Basic and acidic residues" evidence="7">
    <location>
        <begin position="343"/>
        <end position="352"/>
    </location>
</feature>
<dbReference type="PANTHER" id="PTHR43584:SF8">
    <property type="entry name" value="N-ACETYLMURAMATE ALPHA-1-PHOSPHATE URIDYLYLTRANSFERASE"/>
    <property type="match status" value="1"/>
</dbReference>
<keyword evidence="2" id="KW-0548">Nucleotidyltransferase</keyword>
<evidence type="ECO:0000256" key="2">
    <source>
        <dbReference type="ARBA" id="ARBA00022695"/>
    </source>
</evidence>
<dbReference type="OrthoDB" id="15372at2157"/>
<evidence type="ECO:0000256" key="6">
    <source>
        <dbReference type="ARBA" id="ARBA00048493"/>
    </source>
</evidence>
<proteinExistence type="predicted"/>
<keyword evidence="4" id="KW-0012">Acyltransferase</keyword>
<sequence length="352" mass="35693">MLGVMRLTRNTGPAFAPSTPAALCPVAGAPVVERAAMRLARAGADEVLVVSGDTRIESWADGADAPVDGVTRDPEVVRECAAGHDRVVVVDGATLVPSVALATAADAVPAADGAATDGGSKTVPAAFAVPAAALADAASEDALDDLGRSAPTSARVAPASVSDVRRPWELLAANESVLRDVDRAIEGEVHPDAECRGAVVVEDGAEIDAGVVVEGPAFVSSGTTIGPNAYVRGRTFFDTNVHVGHSVEIKNSVVLRDADVPHLSYVGDSVVGPDANFGAGTIVANVRHDDADVQVAYDGDRVSTGRRKFGAVVGEGAKLGIGTHLNAGVTVGPDATTHPGEVLTRDRRAEGG</sequence>
<dbReference type="GO" id="GO:0003977">
    <property type="term" value="F:UDP-N-acetylglucosamine diphosphorylase activity"/>
    <property type="evidence" value="ECO:0007669"/>
    <property type="project" value="UniProtKB-EC"/>
</dbReference>
<dbReference type="InterPro" id="IPR011004">
    <property type="entry name" value="Trimer_LpxA-like_sf"/>
</dbReference>
<dbReference type="SUPFAM" id="SSF51161">
    <property type="entry name" value="Trimeric LpxA-like enzymes"/>
    <property type="match status" value="1"/>
</dbReference>
<evidence type="ECO:0000259" key="8">
    <source>
        <dbReference type="Pfam" id="PF25087"/>
    </source>
</evidence>